<proteinExistence type="predicted"/>
<feature type="region of interest" description="Disordered" evidence="3">
    <location>
        <begin position="20"/>
        <end position="64"/>
    </location>
</feature>
<evidence type="ECO:0000256" key="2">
    <source>
        <dbReference type="ARBA" id="ARBA00022737"/>
    </source>
</evidence>
<dbReference type="InterPro" id="IPR006652">
    <property type="entry name" value="Kelch_1"/>
</dbReference>
<dbReference type="Gene3D" id="2.120.10.80">
    <property type="entry name" value="Kelch-type beta propeller"/>
    <property type="match status" value="2"/>
</dbReference>
<organism evidence="4 5">
    <name type="scientific">Reticulomyxa filosa</name>
    <dbReference type="NCBI Taxonomy" id="46433"/>
    <lineage>
        <taxon>Eukaryota</taxon>
        <taxon>Sar</taxon>
        <taxon>Rhizaria</taxon>
        <taxon>Retaria</taxon>
        <taxon>Foraminifera</taxon>
        <taxon>Monothalamids</taxon>
        <taxon>Reticulomyxidae</taxon>
        <taxon>Reticulomyxa</taxon>
    </lineage>
</organism>
<name>X6LZU4_RETFI</name>
<evidence type="ECO:0000256" key="1">
    <source>
        <dbReference type="ARBA" id="ARBA00022441"/>
    </source>
</evidence>
<reference evidence="4 5" key="1">
    <citation type="journal article" date="2013" name="Curr. Biol.">
        <title>The Genome of the Foraminiferan Reticulomyxa filosa.</title>
        <authorList>
            <person name="Glockner G."/>
            <person name="Hulsmann N."/>
            <person name="Schleicher M."/>
            <person name="Noegel A.A."/>
            <person name="Eichinger L."/>
            <person name="Gallinger C."/>
            <person name="Pawlowski J."/>
            <person name="Sierra R."/>
            <person name="Euteneuer U."/>
            <person name="Pillet L."/>
            <person name="Moustafa A."/>
            <person name="Platzer M."/>
            <person name="Groth M."/>
            <person name="Szafranski K."/>
            <person name="Schliwa M."/>
        </authorList>
    </citation>
    <scope>NUCLEOTIDE SEQUENCE [LARGE SCALE GENOMIC DNA]</scope>
</reference>
<dbReference type="InterPro" id="IPR015915">
    <property type="entry name" value="Kelch-typ_b-propeller"/>
</dbReference>
<evidence type="ECO:0008006" key="6">
    <source>
        <dbReference type="Google" id="ProtNLM"/>
    </source>
</evidence>
<evidence type="ECO:0000313" key="5">
    <source>
        <dbReference type="Proteomes" id="UP000023152"/>
    </source>
</evidence>
<dbReference type="AlphaFoldDB" id="X6LZU4"/>
<feature type="region of interest" description="Disordered" evidence="3">
    <location>
        <begin position="89"/>
        <end position="167"/>
    </location>
</feature>
<feature type="non-terminal residue" evidence="4">
    <location>
        <position position="766"/>
    </location>
</feature>
<comment type="caution">
    <text evidence="4">The sequence shown here is derived from an EMBL/GenBank/DDBJ whole genome shotgun (WGS) entry which is preliminary data.</text>
</comment>
<feature type="region of interest" description="Disordered" evidence="3">
    <location>
        <begin position="716"/>
        <end position="766"/>
    </location>
</feature>
<keyword evidence="1" id="KW-0880">Kelch repeat</keyword>
<accession>X6LZU4</accession>
<dbReference type="Proteomes" id="UP000023152">
    <property type="component" value="Unassembled WGS sequence"/>
</dbReference>
<dbReference type="SUPFAM" id="SSF117281">
    <property type="entry name" value="Kelch motif"/>
    <property type="match status" value="2"/>
</dbReference>
<evidence type="ECO:0000256" key="3">
    <source>
        <dbReference type="SAM" id="MobiDB-lite"/>
    </source>
</evidence>
<dbReference type="OrthoDB" id="10251809at2759"/>
<feature type="compositionally biased region" description="Low complexity" evidence="3">
    <location>
        <begin position="40"/>
        <end position="55"/>
    </location>
</feature>
<keyword evidence="5" id="KW-1185">Reference proteome</keyword>
<keyword evidence="2" id="KW-0677">Repeat</keyword>
<feature type="compositionally biased region" description="Low complexity" evidence="3">
    <location>
        <begin position="143"/>
        <end position="156"/>
    </location>
</feature>
<dbReference type="EMBL" id="ASPP01026176">
    <property type="protein sequence ID" value="ETO07418.1"/>
    <property type="molecule type" value="Genomic_DNA"/>
</dbReference>
<feature type="compositionally biased region" description="Polar residues" evidence="3">
    <location>
        <begin position="25"/>
        <end position="38"/>
    </location>
</feature>
<feature type="compositionally biased region" description="Basic residues" evidence="3">
    <location>
        <begin position="735"/>
        <end position="746"/>
    </location>
</feature>
<feature type="compositionally biased region" description="Gly residues" evidence="3">
    <location>
        <begin position="108"/>
        <end position="128"/>
    </location>
</feature>
<gene>
    <name evidence="4" type="ORF">RFI_29975</name>
</gene>
<dbReference type="PANTHER" id="PTHR46093">
    <property type="entry name" value="ACYL-COA-BINDING DOMAIN-CONTAINING PROTEIN 5"/>
    <property type="match status" value="1"/>
</dbReference>
<dbReference type="PANTHER" id="PTHR46093:SF18">
    <property type="entry name" value="FIBRONECTIN TYPE-III DOMAIN-CONTAINING PROTEIN"/>
    <property type="match status" value="1"/>
</dbReference>
<evidence type="ECO:0000313" key="4">
    <source>
        <dbReference type="EMBL" id="ETO07418.1"/>
    </source>
</evidence>
<protein>
    <recommendedName>
        <fullName evidence="6">Kelch repeat-containing protein</fullName>
    </recommendedName>
</protein>
<sequence>MSESETLKKRGKSAIMETVEKEKQMSASDALSNDSIKQGAQVQAEAEATSEATPEVPEKVCGANRQRISTELSKKMNNRKSIQALIRAGILKDPGTEQRRMPTSSSSGGSGGGGGGGSSGGGGSGDGNVIGSDSKNWKEAKGSKSAAAAAVSSSSSPNQQDKENDLGFNRKEMFRRLTKHDLTEFLAHRPSIDELVNANMVQDVMTWTQLQMKGVTPRPRNCHCTCLVDKSVYLVGGYGTGNTSIDLLVTDIAVQHWYRPLVGGVVPSERYAHTCVSVGTYLFVFGGFCVVSGKWLNDLHVLDTEYKQELVPSLSAYGATSIQQSPMLVWYQPQFTGEPPVCRASHAAAVINHKMFIFGGNNNQKLFNDLHVLDTRDMKWTQPVTQGTPPCPRAGHTMAAVGHCLFVFGGSNGQKPLNDLFVFDTTTNTWKRPKANGTPPSPRGGHSMCVIRKTQLLVFAGGFLPKMLNDLHMFDTLTYTWSRPKDTGAVPSARAGHSCVVTTKDFVHVIGGGDVDKELFNDHYLLDTGYFLKKKEDAARSKVATTTAAVTVPDVTITTKKLHDVVTALDSANLKQLSTDALPTSISLSGIDAAVAKSRDGHIIDPDLAFIRELQGFSHKVETYVNDAKKDMEKKVCEFRQKEEAYLNVLRIIDADREKLVDDVMRQCNDIHKETQVWLHDLNAKFQTRSLQKQLWSIKQNHTQILTNTSSATLDPHTVTVPSVPALPKPTTSKSAKKKKKKKKNGAKSDTKGPSIQSDTQLLSSK</sequence>
<feature type="compositionally biased region" description="Polar residues" evidence="3">
    <location>
        <begin position="754"/>
        <end position="766"/>
    </location>
</feature>
<dbReference type="SMART" id="SM00612">
    <property type="entry name" value="Kelch"/>
    <property type="match status" value="3"/>
</dbReference>
<dbReference type="Pfam" id="PF24681">
    <property type="entry name" value="Kelch_KLHDC2_KLHL20_DRC7"/>
    <property type="match status" value="2"/>
</dbReference>